<evidence type="ECO:0000256" key="10">
    <source>
        <dbReference type="ARBA" id="ARBA00033083"/>
    </source>
</evidence>
<dbReference type="EnsemblMetazoa" id="XM_014390069.2">
    <property type="protein sequence ID" value="XP_014245555.1"/>
    <property type="gene ID" value="LOC106664390"/>
</dbReference>
<dbReference type="GO" id="GO:0006004">
    <property type="term" value="P:fucose metabolic process"/>
    <property type="evidence" value="ECO:0007669"/>
    <property type="project" value="UniProtKB-KW"/>
</dbReference>
<evidence type="ECO:0000256" key="6">
    <source>
        <dbReference type="ARBA" id="ARBA00023253"/>
    </source>
</evidence>
<dbReference type="PANTHER" id="PTHR13398">
    <property type="entry name" value="GDP-FUCOSE PROTEIN O-FUCOSYLTRANSFERASE 2"/>
    <property type="match status" value="1"/>
</dbReference>
<dbReference type="GO" id="GO:0046922">
    <property type="term" value="F:peptide-O-fucosyltransferase activity"/>
    <property type="evidence" value="ECO:0007669"/>
    <property type="project" value="UniProtKB-EC"/>
</dbReference>
<dbReference type="GO" id="GO:0005783">
    <property type="term" value="C:endoplasmic reticulum"/>
    <property type="evidence" value="ECO:0007669"/>
    <property type="project" value="UniProtKB-SubCell"/>
</dbReference>
<comment type="catalytic activity">
    <reaction evidence="11">
        <text>L-threonyl-[protein] + GDP-beta-L-fucose = 3-O-(alpha-L-fucosyl)-L-threonyl-[protein] + GDP + H(+)</text>
        <dbReference type="Rhea" id="RHEA:70491"/>
        <dbReference type="Rhea" id="RHEA-COMP:11060"/>
        <dbReference type="Rhea" id="RHEA-COMP:17915"/>
        <dbReference type="ChEBI" id="CHEBI:15378"/>
        <dbReference type="ChEBI" id="CHEBI:30013"/>
        <dbReference type="ChEBI" id="CHEBI:57273"/>
        <dbReference type="ChEBI" id="CHEBI:58189"/>
        <dbReference type="ChEBI" id="CHEBI:189631"/>
        <dbReference type="EC" id="2.4.1.221"/>
    </reaction>
    <physiologicalReaction direction="left-to-right" evidence="11">
        <dbReference type="Rhea" id="RHEA:70492"/>
    </physiologicalReaction>
</comment>
<evidence type="ECO:0000256" key="12">
    <source>
        <dbReference type="ARBA" id="ARBA00048647"/>
    </source>
</evidence>
<dbReference type="EnsemblMetazoa" id="XM_014390070.2">
    <property type="protein sequence ID" value="XP_014245556.1"/>
    <property type="gene ID" value="LOC106664390"/>
</dbReference>
<dbReference type="PANTHER" id="PTHR13398:SF0">
    <property type="entry name" value="GDP-FUCOSE PROTEIN O-FUCOSYLTRANSFERASE 2"/>
    <property type="match status" value="1"/>
</dbReference>
<keyword evidence="5" id="KW-0256">Endoplasmic reticulum</keyword>
<dbReference type="InterPro" id="IPR045130">
    <property type="entry name" value="OFUT2-like"/>
</dbReference>
<keyword evidence="7" id="KW-0119">Carbohydrate metabolism</keyword>
<dbReference type="RefSeq" id="XP_014245555.1">
    <property type="nucleotide sequence ID" value="XM_014390069.2"/>
</dbReference>
<evidence type="ECO:0000256" key="4">
    <source>
        <dbReference type="ARBA" id="ARBA00022679"/>
    </source>
</evidence>
<comment type="similarity">
    <text evidence="8">Belongs to the glycosyltransferase 68 family.</text>
</comment>
<comment type="catalytic activity">
    <reaction evidence="12">
        <text>L-seryl-[protein] + GDP-beta-L-fucose = 3-O-(alpha-L-fucosyl)-L-seryl-[protein] + GDP + H(+)</text>
        <dbReference type="Rhea" id="RHEA:63644"/>
        <dbReference type="Rhea" id="RHEA-COMP:9863"/>
        <dbReference type="Rhea" id="RHEA-COMP:17914"/>
        <dbReference type="ChEBI" id="CHEBI:15378"/>
        <dbReference type="ChEBI" id="CHEBI:29999"/>
        <dbReference type="ChEBI" id="CHEBI:57273"/>
        <dbReference type="ChEBI" id="CHEBI:58189"/>
        <dbReference type="ChEBI" id="CHEBI:189632"/>
        <dbReference type="EC" id="2.4.1.221"/>
    </reaction>
    <physiologicalReaction direction="left-to-right" evidence="12">
        <dbReference type="Rhea" id="RHEA:63645"/>
    </physiologicalReaction>
</comment>
<dbReference type="Pfam" id="PF10250">
    <property type="entry name" value="O-FucT"/>
    <property type="match status" value="1"/>
</dbReference>
<evidence type="ECO:0000256" key="9">
    <source>
        <dbReference type="ARBA" id="ARBA00026232"/>
    </source>
</evidence>
<dbReference type="GeneID" id="106664390"/>
<dbReference type="EC" id="2.4.1.221" evidence="3"/>
<organism evidence="13 14">
    <name type="scientific">Cimex lectularius</name>
    <name type="common">Bed bug</name>
    <name type="synonym">Acanthia lectularia</name>
    <dbReference type="NCBI Taxonomy" id="79782"/>
    <lineage>
        <taxon>Eukaryota</taxon>
        <taxon>Metazoa</taxon>
        <taxon>Ecdysozoa</taxon>
        <taxon>Arthropoda</taxon>
        <taxon>Hexapoda</taxon>
        <taxon>Insecta</taxon>
        <taxon>Pterygota</taxon>
        <taxon>Neoptera</taxon>
        <taxon>Paraneoptera</taxon>
        <taxon>Hemiptera</taxon>
        <taxon>Heteroptera</taxon>
        <taxon>Panheteroptera</taxon>
        <taxon>Cimicomorpha</taxon>
        <taxon>Cimicidae</taxon>
        <taxon>Cimex</taxon>
    </lineage>
</organism>
<dbReference type="AlphaFoldDB" id="A0A8I6TF47"/>
<accession>A0A8I6TF47</accession>
<keyword evidence="14" id="KW-1185">Reference proteome</keyword>
<evidence type="ECO:0000256" key="2">
    <source>
        <dbReference type="ARBA" id="ARBA00004922"/>
    </source>
</evidence>
<dbReference type="KEGG" id="clec:106664390"/>
<dbReference type="Proteomes" id="UP000494040">
    <property type="component" value="Unassembled WGS sequence"/>
</dbReference>
<dbReference type="RefSeq" id="XP_014245556.1">
    <property type="nucleotide sequence ID" value="XM_014390070.2"/>
</dbReference>
<proteinExistence type="inferred from homology"/>
<evidence type="ECO:0000256" key="5">
    <source>
        <dbReference type="ARBA" id="ARBA00022824"/>
    </source>
</evidence>
<keyword evidence="4" id="KW-0808">Transferase</keyword>
<dbReference type="OrthoDB" id="422368at2759"/>
<evidence type="ECO:0000256" key="11">
    <source>
        <dbReference type="ARBA" id="ARBA00047273"/>
    </source>
</evidence>
<sequence length="444" mass="52047">MVLSSVERICLGKMTLSVLVALFLVFLDVYRCDEGVCKIDKKDDCSDGISRVNFRYVLYNVNPSEGFNLRRDVYMRLAIFLKNLNQNSKDYWYLVLPPWNHLYHWRSKMIGEQNFLPWSQFFDLDSMRRFVPVIETKEFMDDVLEGDALDSVYYLQHFKDAFSKNWTWEDKWTFEECREPHSWEYKETEGVSVGTLWGYKNLKAKEVKCISFQGGASLLKEILAVSKSRYSVFQRSEIMLHDNFGDKTYWQCRMSMKFARPLVDEAAAFMKLNFQMDDLFDVVKLRNHGRNQDRTKINAGSYLCVHLRRRDFLHGRSAEVPSLEYAAEQIQDKLQEQNLTVVFVSTDAPDDEVLILKQLLKSVTVIQYKADDKKQKRFKDGGIAIIDQIICSYAKYFIGTHESTFSFRIQEEREILGFPPEMTFNRLCGADKTCTAPSKWTIEL</sequence>
<dbReference type="OMA" id="RNAVWPI"/>
<reference evidence="13" key="1">
    <citation type="submission" date="2022-01" db="UniProtKB">
        <authorList>
            <consortium name="EnsemblMetazoa"/>
        </authorList>
    </citation>
    <scope>IDENTIFICATION</scope>
</reference>
<keyword evidence="6" id="KW-0294">Fucose metabolism</keyword>
<dbReference type="Gene3D" id="3.40.50.11350">
    <property type="match status" value="1"/>
</dbReference>
<comment type="subcellular location">
    <subcellularLocation>
        <location evidence="1">Endoplasmic reticulum</location>
    </subcellularLocation>
</comment>
<protein>
    <recommendedName>
        <fullName evidence="9">GDP-fucose protein O-fucosyltransferase 2</fullName>
        <ecNumber evidence="3">2.4.1.221</ecNumber>
    </recommendedName>
    <alternativeName>
        <fullName evidence="10">Peptide-O-fucosyltransferase 2</fullName>
    </alternativeName>
</protein>
<evidence type="ECO:0000256" key="3">
    <source>
        <dbReference type="ARBA" id="ARBA00012196"/>
    </source>
</evidence>
<dbReference type="InterPro" id="IPR019378">
    <property type="entry name" value="GDP-Fuc_O-FucTrfase"/>
</dbReference>
<name>A0A8I6TF47_CIMLE</name>
<evidence type="ECO:0000313" key="13">
    <source>
        <dbReference type="EnsemblMetazoa" id="XP_014245555.1"/>
    </source>
</evidence>
<comment type="pathway">
    <text evidence="2">Protein modification; protein glycosylation.</text>
</comment>
<dbReference type="CDD" id="cd11298">
    <property type="entry name" value="O-FucT-2"/>
    <property type="match status" value="1"/>
</dbReference>
<dbReference type="Gene3D" id="3.40.50.11340">
    <property type="match status" value="1"/>
</dbReference>
<evidence type="ECO:0000256" key="8">
    <source>
        <dbReference type="ARBA" id="ARBA00025803"/>
    </source>
</evidence>
<evidence type="ECO:0000256" key="1">
    <source>
        <dbReference type="ARBA" id="ARBA00004240"/>
    </source>
</evidence>
<evidence type="ECO:0000256" key="7">
    <source>
        <dbReference type="ARBA" id="ARBA00023277"/>
    </source>
</evidence>
<evidence type="ECO:0000313" key="14">
    <source>
        <dbReference type="Proteomes" id="UP000494040"/>
    </source>
</evidence>